<reference evidence="4" key="3">
    <citation type="submission" date="2025-09" db="UniProtKB">
        <authorList>
            <consortium name="Ensembl"/>
        </authorList>
    </citation>
    <scope>IDENTIFICATION</scope>
</reference>
<feature type="region of interest" description="Disordered" evidence="2">
    <location>
        <begin position="379"/>
        <end position="448"/>
    </location>
</feature>
<dbReference type="PANTHER" id="PTHR14678:SF2">
    <property type="entry name" value="PROLINE-RICH PROTEIN 35"/>
    <property type="match status" value="1"/>
</dbReference>
<keyword evidence="1" id="KW-0175">Coiled coil</keyword>
<feature type="region of interest" description="Disordered" evidence="2">
    <location>
        <begin position="518"/>
        <end position="546"/>
    </location>
</feature>
<feature type="domain" description="Zinc finger protein 750-like zinc finger" evidence="3">
    <location>
        <begin position="17"/>
        <end position="67"/>
    </location>
</feature>
<proteinExistence type="predicted"/>
<feature type="compositionally biased region" description="Polar residues" evidence="2">
    <location>
        <begin position="536"/>
        <end position="546"/>
    </location>
</feature>
<feature type="compositionally biased region" description="Basic and acidic residues" evidence="2">
    <location>
        <begin position="92"/>
        <end position="103"/>
    </location>
</feature>
<sequence>MSKDDACKVSSASKHKERKPKKPHYIPRPWGKPYNYKCFQCPFTCMEKSHLYNHMKYSLCKNSLSLLIESDWPYKKGNILHPDQRRGQRQGDASDPKKSKPPDSDLLMADMLSLEDQLLRARSVEVEAQLKHYKLSKTCLTAPGLLSEQWRLLASSHTKAKAEPRVSSSIPCYPPPPNLVDYQDPTGLNLSVLGVGYPISPGLFSYMNSLAQLPFLASAAQLMHPASSAHTHNDRALIPPRFYYPFLCEHTFGAASGQSDASKALKTSTNSVEANPLSGFQPKVSLWKVTLSFRLNLLNYGTTMLSPVPTAKPPLCPLGASESVATLLGDLSKALQDYQEAERKISHLEKEDLPAQRHLWEHLSKIRSELSHIHQALERTARQSDGPLDLSVKRDQNDSAAHVDQGLREDGSFRDTTTETEEEDEELEEKKDDEDDESERKAMKASLESRKQSLDMLIKISQAGASVVNTEVLTPGGLSIRTSPAEALWPSRTTKCEADSSVLLCPDGRSVVFTDIPSSAKTQKRPPSIQRLEAQCPTSPLTATDN</sequence>
<feature type="compositionally biased region" description="Basic and acidic residues" evidence="2">
    <location>
        <begin position="438"/>
        <end position="448"/>
    </location>
</feature>
<evidence type="ECO:0000259" key="3">
    <source>
        <dbReference type="Pfam" id="PF15269"/>
    </source>
</evidence>
<evidence type="ECO:0000256" key="2">
    <source>
        <dbReference type="SAM" id="MobiDB-lite"/>
    </source>
</evidence>
<organism evidence="4 5">
    <name type="scientific">Sphaeramia orbicularis</name>
    <name type="common">orbiculate cardinalfish</name>
    <dbReference type="NCBI Taxonomy" id="375764"/>
    <lineage>
        <taxon>Eukaryota</taxon>
        <taxon>Metazoa</taxon>
        <taxon>Chordata</taxon>
        <taxon>Craniata</taxon>
        <taxon>Vertebrata</taxon>
        <taxon>Euteleostomi</taxon>
        <taxon>Actinopterygii</taxon>
        <taxon>Neopterygii</taxon>
        <taxon>Teleostei</taxon>
        <taxon>Neoteleostei</taxon>
        <taxon>Acanthomorphata</taxon>
        <taxon>Gobiaria</taxon>
        <taxon>Kurtiformes</taxon>
        <taxon>Apogonoidei</taxon>
        <taxon>Apogonidae</taxon>
        <taxon>Apogoninae</taxon>
        <taxon>Sphaeramia</taxon>
    </lineage>
</organism>
<evidence type="ECO:0000313" key="4">
    <source>
        <dbReference type="Ensembl" id="ENSSORP00005045512.1"/>
    </source>
</evidence>
<reference evidence="4" key="1">
    <citation type="submission" date="2019-06" db="EMBL/GenBank/DDBJ databases">
        <authorList>
            <consortium name="Wellcome Sanger Institute Data Sharing"/>
        </authorList>
    </citation>
    <scope>NUCLEOTIDE SEQUENCE [LARGE SCALE GENOMIC DNA]</scope>
</reference>
<dbReference type="AlphaFoldDB" id="A0A673BXZ1"/>
<protein>
    <submittedName>
        <fullName evidence="4">Si:ch211-248l17.3</fullName>
    </submittedName>
</protein>
<feature type="coiled-coil region" evidence="1">
    <location>
        <begin position="324"/>
        <end position="351"/>
    </location>
</feature>
<dbReference type="Ensembl" id="ENSSORT00005046663.1">
    <property type="protein sequence ID" value="ENSSORP00005045512.1"/>
    <property type="gene ID" value="ENSSORG00005020909.1"/>
</dbReference>
<dbReference type="PANTHER" id="PTHR14678">
    <property type="entry name" value="PROLINE-RICH PROTEIN 35-RELATED"/>
    <property type="match status" value="1"/>
</dbReference>
<dbReference type="InterPro" id="IPR039064">
    <property type="entry name" value="ZNF750_Znf"/>
</dbReference>
<accession>A0A673BXZ1</accession>
<dbReference type="Proteomes" id="UP000472271">
    <property type="component" value="Chromosome 19"/>
</dbReference>
<keyword evidence="5" id="KW-1185">Reference proteome</keyword>
<feature type="region of interest" description="Disordered" evidence="2">
    <location>
        <begin position="78"/>
        <end position="104"/>
    </location>
</feature>
<feature type="compositionally biased region" description="Acidic residues" evidence="2">
    <location>
        <begin position="418"/>
        <end position="437"/>
    </location>
</feature>
<dbReference type="InterPro" id="IPR039363">
    <property type="entry name" value="ZNF750"/>
</dbReference>
<feature type="compositionally biased region" description="Basic residues" evidence="2">
    <location>
        <begin position="13"/>
        <end position="25"/>
    </location>
</feature>
<reference evidence="4" key="2">
    <citation type="submission" date="2025-08" db="UniProtKB">
        <authorList>
            <consortium name="Ensembl"/>
        </authorList>
    </citation>
    <scope>IDENTIFICATION</scope>
</reference>
<feature type="region of interest" description="Disordered" evidence="2">
    <location>
        <begin position="1"/>
        <end position="26"/>
    </location>
</feature>
<dbReference type="Pfam" id="PF15269">
    <property type="entry name" value="zf-C2H2_7"/>
    <property type="match status" value="1"/>
</dbReference>
<evidence type="ECO:0000256" key="1">
    <source>
        <dbReference type="SAM" id="Coils"/>
    </source>
</evidence>
<feature type="compositionally biased region" description="Basic and acidic residues" evidence="2">
    <location>
        <begin position="405"/>
        <end position="417"/>
    </location>
</feature>
<gene>
    <name evidence="4" type="primary">prr35</name>
</gene>
<evidence type="ECO:0000313" key="5">
    <source>
        <dbReference type="Proteomes" id="UP000472271"/>
    </source>
</evidence>
<name>A0A673BXZ1_9TELE</name>